<dbReference type="RefSeq" id="WP_212226254.1">
    <property type="nucleotide sequence ID" value="NZ_JAGUCN010000004.1"/>
</dbReference>
<evidence type="ECO:0000256" key="1">
    <source>
        <dbReference type="SAM" id="MobiDB-lite"/>
    </source>
</evidence>
<evidence type="ECO:0000313" key="3">
    <source>
        <dbReference type="EMBL" id="MBS2210713.1"/>
    </source>
</evidence>
<proteinExistence type="predicted"/>
<keyword evidence="4" id="KW-1185">Reference proteome</keyword>
<gene>
    <name evidence="3" type="ORF">KEM09_04830</name>
</gene>
<sequence length="103" mass="11911">MKNQIKKYIKDLLQRADEQDKGLSQQKRKIKWMVILGILFMFYVLSFMQSHLSLNHHLMKAPSGEPVADSLGNDSTQRPQSPFALPVDSFEQLLNQQIHEEAD</sequence>
<accession>A0ABS5K841</accession>
<reference evidence="3 4" key="1">
    <citation type="journal article" date="2014" name="Int. J. Syst. Evol. Microbiol.">
        <title>Carboxylicivirga gen. nov. in the family Marinilabiliaceae with two novel species, Carboxylicivirga mesophila sp. nov. and Carboxylicivirga taeanensis sp. nov., and reclassification of Cytophaga fermentans as Saccharicrinis fermentans gen. nov., comb. nov.</title>
        <authorList>
            <person name="Yang S.H."/>
            <person name="Seo H.S."/>
            <person name="Woo J.H."/>
            <person name="Oh H.M."/>
            <person name="Jang H."/>
            <person name="Lee J.H."/>
            <person name="Kim S.J."/>
            <person name="Kwon K.K."/>
        </authorList>
    </citation>
    <scope>NUCLEOTIDE SEQUENCE [LARGE SCALE GENOMIC DNA]</scope>
    <source>
        <strain evidence="3 4">JCM 18290</strain>
    </source>
</reference>
<evidence type="ECO:0000313" key="4">
    <source>
        <dbReference type="Proteomes" id="UP000721861"/>
    </source>
</evidence>
<feature type="region of interest" description="Disordered" evidence="1">
    <location>
        <begin position="63"/>
        <end position="82"/>
    </location>
</feature>
<evidence type="ECO:0000256" key="2">
    <source>
        <dbReference type="SAM" id="Phobius"/>
    </source>
</evidence>
<protein>
    <recommendedName>
        <fullName evidence="5">DUF3989 domain-containing protein</fullName>
    </recommendedName>
</protein>
<keyword evidence="2" id="KW-1133">Transmembrane helix</keyword>
<keyword evidence="2" id="KW-0472">Membrane</keyword>
<name>A0ABS5K841_9BACT</name>
<comment type="caution">
    <text evidence="3">The sequence shown here is derived from an EMBL/GenBank/DDBJ whole genome shotgun (WGS) entry which is preliminary data.</text>
</comment>
<dbReference type="Proteomes" id="UP000721861">
    <property type="component" value="Unassembled WGS sequence"/>
</dbReference>
<dbReference type="EMBL" id="JAGUCN010000004">
    <property type="protein sequence ID" value="MBS2210713.1"/>
    <property type="molecule type" value="Genomic_DNA"/>
</dbReference>
<organism evidence="3 4">
    <name type="scientific">Carboxylicivirga mesophila</name>
    <dbReference type="NCBI Taxonomy" id="1166478"/>
    <lineage>
        <taxon>Bacteria</taxon>
        <taxon>Pseudomonadati</taxon>
        <taxon>Bacteroidota</taxon>
        <taxon>Bacteroidia</taxon>
        <taxon>Marinilabiliales</taxon>
        <taxon>Marinilabiliaceae</taxon>
        <taxon>Carboxylicivirga</taxon>
    </lineage>
</organism>
<keyword evidence="2" id="KW-0812">Transmembrane</keyword>
<evidence type="ECO:0008006" key="5">
    <source>
        <dbReference type="Google" id="ProtNLM"/>
    </source>
</evidence>
<feature type="transmembrane region" description="Helical" evidence="2">
    <location>
        <begin position="30"/>
        <end position="48"/>
    </location>
</feature>